<dbReference type="EMBL" id="CAJNOU010000439">
    <property type="protein sequence ID" value="CAF0997920.1"/>
    <property type="molecule type" value="Genomic_DNA"/>
</dbReference>
<evidence type="ECO:0000313" key="4">
    <source>
        <dbReference type="Proteomes" id="UP000663889"/>
    </source>
</evidence>
<sequence length="429" mass="47259">MDTLTSTPPPISSGTMNGDKLSGQLIIKAQLGDDIRKMMIHNEDLTLNELVLMMERIFAGKISNSDEITIKYLDDDGDKITLLNDSDLTVALHFHKLLRLFVCINGNEQTNTNSTDKLTKEDNLIDAKTYRNELQQIRNSVQTILDRLQLSTNEVPAQAPAPPPPTTTAPTSTIVSSTTREFDPYKNLQQQQQQQRSATPPTNLNRQGNNEQQQIAPTIDTQNVETTNTNQMPPSTFSQTQMPPSTFSQTQMPTSHFMPTNFPNDQQTKQNMFGPPPTTYPNMPSSQYLPPTTISNSNTQPIVNPTSTSPPSSINQPSGFIGQQTSTPPQQGGFYGQQQALFQQRPPLGNFNANNAFVPPQTAPSPSNSSPAPMNSSFIQQPSPSNSSPATINPSFMQQPPPMAAQQPYGTYPPQNSYYNPVQQYPNTS</sequence>
<feature type="compositionally biased region" description="Low complexity" evidence="1">
    <location>
        <begin position="301"/>
        <end position="334"/>
    </location>
</feature>
<gene>
    <name evidence="3" type="ORF">SEV965_LOCUS10630</name>
</gene>
<feature type="region of interest" description="Disordered" evidence="1">
    <location>
        <begin position="155"/>
        <end position="251"/>
    </location>
</feature>
<protein>
    <recommendedName>
        <fullName evidence="2">PB1 domain-containing protein</fullName>
    </recommendedName>
</protein>
<dbReference type="InterPro" id="IPR000270">
    <property type="entry name" value="PB1_dom"/>
</dbReference>
<dbReference type="PANTHER" id="PTHR15335">
    <property type="entry name" value="PROTEIN TFG"/>
    <property type="match status" value="1"/>
</dbReference>
<evidence type="ECO:0000313" key="3">
    <source>
        <dbReference type="EMBL" id="CAF0997920.1"/>
    </source>
</evidence>
<feature type="region of interest" description="Disordered" evidence="1">
    <location>
        <begin position="295"/>
        <end position="334"/>
    </location>
</feature>
<dbReference type="GO" id="GO:0042802">
    <property type="term" value="F:identical protein binding"/>
    <property type="evidence" value="ECO:0007669"/>
    <property type="project" value="InterPro"/>
</dbReference>
<feature type="compositionally biased region" description="Polar residues" evidence="1">
    <location>
        <begin position="378"/>
        <end position="396"/>
    </location>
</feature>
<dbReference type="GO" id="GO:0048208">
    <property type="term" value="P:COPII vesicle coating"/>
    <property type="evidence" value="ECO:0007669"/>
    <property type="project" value="InterPro"/>
</dbReference>
<dbReference type="AlphaFoldDB" id="A0A814GL20"/>
<dbReference type="Pfam" id="PF00564">
    <property type="entry name" value="PB1"/>
    <property type="match status" value="1"/>
</dbReference>
<feature type="compositionally biased region" description="Polar residues" evidence="1">
    <location>
        <begin position="196"/>
        <end position="251"/>
    </location>
</feature>
<accession>A0A814GL20</accession>
<dbReference type="PROSITE" id="PS51745">
    <property type="entry name" value="PB1"/>
    <property type="match status" value="1"/>
</dbReference>
<dbReference type="InterPro" id="IPR053793">
    <property type="entry name" value="PB1-like"/>
</dbReference>
<dbReference type="SUPFAM" id="SSF54277">
    <property type="entry name" value="CAD &amp; PB1 domains"/>
    <property type="match status" value="1"/>
</dbReference>
<dbReference type="Gene3D" id="3.10.20.90">
    <property type="entry name" value="Phosphatidylinositol 3-kinase Catalytic Subunit, Chain A, domain 1"/>
    <property type="match status" value="1"/>
</dbReference>
<feature type="compositionally biased region" description="Low complexity" evidence="1">
    <location>
        <begin position="168"/>
        <end position="179"/>
    </location>
</feature>
<reference evidence="3" key="1">
    <citation type="submission" date="2021-02" db="EMBL/GenBank/DDBJ databases">
        <authorList>
            <person name="Nowell W R."/>
        </authorList>
    </citation>
    <scope>NUCLEOTIDE SEQUENCE</scope>
</reference>
<dbReference type="InterPro" id="IPR033512">
    <property type="entry name" value="TFG"/>
</dbReference>
<dbReference type="SMART" id="SM00666">
    <property type="entry name" value="PB1"/>
    <property type="match status" value="1"/>
</dbReference>
<dbReference type="Proteomes" id="UP000663889">
    <property type="component" value="Unassembled WGS sequence"/>
</dbReference>
<feature type="region of interest" description="Disordered" evidence="1">
    <location>
        <begin position="346"/>
        <end position="429"/>
    </location>
</feature>
<feature type="domain" description="PB1" evidence="2">
    <location>
        <begin position="24"/>
        <end position="105"/>
    </location>
</feature>
<comment type="caution">
    <text evidence="3">The sequence shown here is derived from an EMBL/GenBank/DDBJ whole genome shotgun (WGS) entry which is preliminary data.</text>
</comment>
<organism evidence="3 4">
    <name type="scientific">Rotaria sordida</name>
    <dbReference type="NCBI Taxonomy" id="392033"/>
    <lineage>
        <taxon>Eukaryota</taxon>
        <taxon>Metazoa</taxon>
        <taxon>Spiralia</taxon>
        <taxon>Gnathifera</taxon>
        <taxon>Rotifera</taxon>
        <taxon>Eurotatoria</taxon>
        <taxon>Bdelloidea</taxon>
        <taxon>Philodinida</taxon>
        <taxon>Philodinidae</taxon>
        <taxon>Rotaria</taxon>
    </lineage>
</organism>
<proteinExistence type="predicted"/>
<evidence type="ECO:0000256" key="1">
    <source>
        <dbReference type="SAM" id="MobiDB-lite"/>
    </source>
</evidence>
<dbReference type="GO" id="GO:0070971">
    <property type="term" value="C:endoplasmic reticulum exit site"/>
    <property type="evidence" value="ECO:0007669"/>
    <property type="project" value="TreeGrafter"/>
</dbReference>
<evidence type="ECO:0000259" key="2">
    <source>
        <dbReference type="PROSITE" id="PS51745"/>
    </source>
</evidence>
<feature type="compositionally biased region" description="Low complexity" evidence="1">
    <location>
        <begin position="364"/>
        <end position="377"/>
    </location>
</feature>
<name>A0A814GL20_9BILA</name>
<feature type="compositionally biased region" description="Polar residues" evidence="1">
    <location>
        <begin position="413"/>
        <end position="429"/>
    </location>
</feature>
<dbReference type="PANTHER" id="PTHR15335:SF7">
    <property type="entry name" value="PROTEIN TFG"/>
    <property type="match status" value="1"/>
</dbReference>